<comment type="caution">
    <text evidence="2">The sequence shown here is derived from an EMBL/GenBank/DDBJ whole genome shotgun (WGS) entry which is preliminary data.</text>
</comment>
<feature type="non-terminal residue" evidence="2">
    <location>
        <position position="1"/>
    </location>
</feature>
<organism evidence="2 3">
    <name type="scientific">Hevea brasiliensis</name>
    <name type="common">Para rubber tree</name>
    <name type="synonym">Siphonia brasiliensis</name>
    <dbReference type="NCBI Taxonomy" id="3981"/>
    <lineage>
        <taxon>Eukaryota</taxon>
        <taxon>Viridiplantae</taxon>
        <taxon>Streptophyta</taxon>
        <taxon>Embryophyta</taxon>
        <taxon>Tracheophyta</taxon>
        <taxon>Spermatophyta</taxon>
        <taxon>Magnoliopsida</taxon>
        <taxon>eudicotyledons</taxon>
        <taxon>Gunneridae</taxon>
        <taxon>Pentapetalae</taxon>
        <taxon>rosids</taxon>
        <taxon>fabids</taxon>
        <taxon>Malpighiales</taxon>
        <taxon>Euphorbiaceae</taxon>
        <taxon>Crotonoideae</taxon>
        <taxon>Micrandreae</taxon>
        <taxon>Hevea</taxon>
    </lineage>
</organism>
<accession>A0ABQ9M575</accession>
<gene>
    <name evidence="2" type="ORF">P3X46_013956</name>
</gene>
<dbReference type="InterPro" id="IPR012337">
    <property type="entry name" value="RNaseH-like_sf"/>
</dbReference>
<dbReference type="EMBL" id="JARPOI010000008">
    <property type="protein sequence ID" value="KAJ9175394.1"/>
    <property type="molecule type" value="Genomic_DNA"/>
</dbReference>
<dbReference type="PANTHER" id="PTHR48475:SF1">
    <property type="entry name" value="RNASE H TYPE-1 DOMAIN-CONTAINING PROTEIN"/>
    <property type="match status" value="1"/>
</dbReference>
<keyword evidence="3" id="KW-1185">Reference proteome</keyword>
<sequence>FILVAIDYFSKWVEATSYAHITQNTFLKFFKSNIICRHGLPNEIVTDNAKNLNGPKVQKLDWHDMLPYALHAYRTSVRTSTGATPYSLVYGMEAVLPIEVEIPSLRILKESGIDKSEWIQSRLDQLNLLDEKRLTAACHGQLY</sequence>
<feature type="domain" description="Integrase catalytic" evidence="1">
    <location>
        <begin position="1"/>
        <end position="143"/>
    </location>
</feature>
<evidence type="ECO:0000313" key="3">
    <source>
        <dbReference type="Proteomes" id="UP001174677"/>
    </source>
</evidence>
<reference evidence="2 3" key="1">
    <citation type="journal article" date="2023" name="Plant Biotechnol. J.">
        <title>Chromosome-level wild Hevea brasiliensis genome provides new tools for genomic-assisted breeding and valuable loci to elevate rubber yield.</title>
        <authorList>
            <person name="Cheng H."/>
            <person name="Song X."/>
            <person name="Hu Y."/>
            <person name="Wu T."/>
            <person name="Yang Q."/>
            <person name="An Z."/>
            <person name="Feng S."/>
            <person name="Deng Z."/>
            <person name="Wu W."/>
            <person name="Zeng X."/>
            <person name="Tu M."/>
            <person name="Wang X."/>
            <person name="Huang H."/>
        </authorList>
    </citation>
    <scope>NUCLEOTIDE SEQUENCE [LARGE SCALE GENOMIC DNA]</scope>
    <source>
        <strain evidence="2">MT/VB/25A 57/8</strain>
    </source>
</reference>
<dbReference type="Proteomes" id="UP001174677">
    <property type="component" value="Chromosome 8"/>
</dbReference>
<dbReference type="SUPFAM" id="SSF53098">
    <property type="entry name" value="Ribonuclease H-like"/>
    <property type="match status" value="1"/>
</dbReference>
<dbReference type="Gene3D" id="3.30.420.10">
    <property type="entry name" value="Ribonuclease H-like superfamily/Ribonuclease H"/>
    <property type="match status" value="2"/>
</dbReference>
<evidence type="ECO:0000313" key="2">
    <source>
        <dbReference type="EMBL" id="KAJ9175394.1"/>
    </source>
</evidence>
<proteinExistence type="predicted"/>
<protein>
    <recommendedName>
        <fullName evidence="1">Integrase catalytic domain-containing protein</fullName>
    </recommendedName>
</protein>
<dbReference type="InterPro" id="IPR036397">
    <property type="entry name" value="RNaseH_sf"/>
</dbReference>
<dbReference type="PANTHER" id="PTHR48475">
    <property type="entry name" value="RIBONUCLEASE H"/>
    <property type="match status" value="1"/>
</dbReference>
<dbReference type="PROSITE" id="PS50994">
    <property type="entry name" value="INTEGRASE"/>
    <property type="match status" value="1"/>
</dbReference>
<evidence type="ECO:0000259" key="1">
    <source>
        <dbReference type="PROSITE" id="PS50994"/>
    </source>
</evidence>
<dbReference type="InterPro" id="IPR001584">
    <property type="entry name" value="Integrase_cat-core"/>
</dbReference>
<name>A0ABQ9M575_HEVBR</name>